<feature type="region of interest" description="Disordered" evidence="1">
    <location>
        <begin position="433"/>
        <end position="476"/>
    </location>
</feature>
<evidence type="ECO:0000256" key="1">
    <source>
        <dbReference type="SAM" id="MobiDB-lite"/>
    </source>
</evidence>
<organism evidence="2 3">
    <name type="scientific">Cohnella zeiphila</name>
    <dbReference type="NCBI Taxonomy" id="2761120"/>
    <lineage>
        <taxon>Bacteria</taxon>
        <taxon>Bacillati</taxon>
        <taxon>Bacillota</taxon>
        <taxon>Bacilli</taxon>
        <taxon>Bacillales</taxon>
        <taxon>Paenibacillaceae</taxon>
        <taxon>Cohnella</taxon>
    </lineage>
</organism>
<name>A0A7X0VSW1_9BACL</name>
<accession>A0A7X0VSW1</accession>
<dbReference type="InterPro" id="IPR006059">
    <property type="entry name" value="SBP"/>
</dbReference>
<dbReference type="Proteomes" id="UP000564644">
    <property type="component" value="Unassembled WGS sequence"/>
</dbReference>
<dbReference type="EMBL" id="JACJVO010000001">
    <property type="protein sequence ID" value="MBB6729291.1"/>
    <property type="molecule type" value="Genomic_DNA"/>
</dbReference>
<proteinExistence type="predicted"/>
<protein>
    <submittedName>
        <fullName evidence="2">Extracellular solute-binding protein</fullName>
    </submittedName>
</protein>
<dbReference type="AlphaFoldDB" id="A0A7X0VSW1"/>
<sequence length="476" mass="52162">MGGCSGSGSSGEDKLKPLGKDEQATIKVMFYDESAFFQEYGSLFISKFPNIDVQVVNMQTLYNTGVYTEDSIYKFIDQQKPDVLMLSPDQYEKMATDGKLYELDSVIKQDKFDTEGIQPAILKLLRDKGNGTLYGLSPSFSNSALFYNKDLFEKYGIEPPTDSMSWDEILTLAERFPTDGSDKDRIYGFGVQNYGSIIDMAYQIGSTNGLRVLSPDGSQVTMNTDAWKQVFQTVAKAAASKAIRLPSNNMANGSMTMEEYYNRDPFISGKTAMYVGYSYDVQNIKQAKSSMPDKKLNWGIVTAPVDPNNRGQSNSFSLSNVFAVNAQSPNLRAAWEFVKYIDSEDFARVKSKSSNSGNLLSRTAYNPDVDGVSLEPFYKLEPVSDPVYSLDKAPASFYGLFMPILQDELQAVIDGKKTLDEASADIQSRAQEALVKAKKQDEEAKAKQQASAASADVSSGSAAASASASASATDEP</sequence>
<evidence type="ECO:0000313" key="3">
    <source>
        <dbReference type="Proteomes" id="UP000564644"/>
    </source>
</evidence>
<comment type="caution">
    <text evidence="2">The sequence shown here is derived from an EMBL/GenBank/DDBJ whole genome shotgun (WGS) entry which is preliminary data.</text>
</comment>
<gene>
    <name evidence="2" type="ORF">H7C18_00075</name>
</gene>
<dbReference type="InterPro" id="IPR050490">
    <property type="entry name" value="Bact_solute-bd_prot1"/>
</dbReference>
<feature type="compositionally biased region" description="Low complexity" evidence="1">
    <location>
        <begin position="447"/>
        <end position="476"/>
    </location>
</feature>
<keyword evidence="3" id="KW-1185">Reference proteome</keyword>
<dbReference type="PANTHER" id="PTHR43649">
    <property type="entry name" value="ARABINOSE-BINDING PROTEIN-RELATED"/>
    <property type="match status" value="1"/>
</dbReference>
<dbReference type="Gene3D" id="3.40.190.10">
    <property type="entry name" value="Periplasmic binding protein-like II"/>
    <property type="match status" value="1"/>
</dbReference>
<dbReference type="Pfam" id="PF01547">
    <property type="entry name" value="SBP_bac_1"/>
    <property type="match status" value="1"/>
</dbReference>
<dbReference type="SUPFAM" id="SSF53850">
    <property type="entry name" value="Periplasmic binding protein-like II"/>
    <property type="match status" value="1"/>
</dbReference>
<reference evidence="2 3" key="1">
    <citation type="submission" date="2020-08" db="EMBL/GenBank/DDBJ databases">
        <title>Cohnella phylogeny.</title>
        <authorList>
            <person name="Dunlap C."/>
        </authorList>
    </citation>
    <scope>NUCLEOTIDE SEQUENCE [LARGE SCALE GENOMIC DNA]</scope>
    <source>
        <strain evidence="2 3">CBP 2801</strain>
    </source>
</reference>
<evidence type="ECO:0000313" key="2">
    <source>
        <dbReference type="EMBL" id="MBB6729291.1"/>
    </source>
</evidence>